<dbReference type="Proteomes" id="UP001148838">
    <property type="component" value="Unassembled WGS sequence"/>
</dbReference>
<proteinExistence type="predicted"/>
<keyword evidence="2" id="KW-1185">Reference proteome</keyword>
<organism evidence="1 2">
    <name type="scientific">Periplaneta americana</name>
    <name type="common">American cockroach</name>
    <name type="synonym">Blatta americana</name>
    <dbReference type="NCBI Taxonomy" id="6978"/>
    <lineage>
        <taxon>Eukaryota</taxon>
        <taxon>Metazoa</taxon>
        <taxon>Ecdysozoa</taxon>
        <taxon>Arthropoda</taxon>
        <taxon>Hexapoda</taxon>
        <taxon>Insecta</taxon>
        <taxon>Pterygota</taxon>
        <taxon>Neoptera</taxon>
        <taxon>Polyneoptera</taxon>
        <taxon>Dictyoptera</taxon>
        <taxon>Blattodea</taxon>
        <taxon>Blattoidea</taxon>
        <taxon>Blattidae</taxon>
        <taxon>Blattinae</taxon>
        <taxon>Periplaneta</taxon>
    </lineage>
</organism>
<accession>A0ABQ8SEM9</accession>
<name>A0ABQ8SEM9_PERAM</name>
<dbReference type="EMBL" id="JAJSOF020000029">
    <property type="protein sequence ID" value="KAJ4432567.1"/>
    <property type="molecule type" value="Genomic_DNA"/>
</dbReference>
<evidence type="ECO:0000313" key="1">
    <source>
        <dbReference type="EMBL" id="KAJ4432567.1"/>
    </source>
</evidence>
<reference evidence="1 2" key="1">
    <citation type="journal article" date="2022" name="Allergy">
        <title>Genome assembly and annotation of Periplaneta americana reveal a comprehensive cockroach allergen profile.</title>
        <authorList>
            <person name="Wang L."/>
            <person name="Xiong Q."/>
            <person name="Saelim N."/>
            <person name="Wang L."/>
            <person name="Nong W."/>
            <person name="Wan A.T."/>
            <person name="Shi M."/>
            <person name="Liu X."/>
            <person name="Cao Q."/>
            <person name="Hui J.H.L."/>
            <person name="Sookrung N."/>
            <person name="Leung T.F."/>
            <person name="Tungtrongchitr A."/>
            <person name="Tsui S.K.W."/>
        </authorList>
    </citation>
    <scope>NUCLEOTIDE SEQUENCE [LARGE SCALE GENOMIC DNA]</scope>
    <source>
        <strain evidence="1">PWHHKU_190912</strain>
    </source>
</reference>
<comment type="caution">
    <text evidence="1">The sequence shown here is derived from an EMBL/GenBank/DDBJ whole genome shotgun (WGS) entry which is preliminary data.</text>
</comment>
<gene>
    <name evidence="1" type="ORF">ANN_21190</name>
</gene>
<evidence type="ECO:0000313" key="2">
    <source>
        <dbReference type="Proteomes" id="UP001148838"/>
    </source>
</evidence>
<sequence>MKLENENNLLIFERKIVRRIYGPVYDRGEWRKRKNKEIDHLLEGENIVSFIKSIRLRCLGQVVRMEEGRLPKMIVNARIEGERRRVKTKKRWMDGVMRDVTSLGVRSWRAVAGDRVKWRAVMMEAKVHFGL</sequence>
<protein>
    <submittedName>
        <fullName evidence="1">Uncharacterized protein</fullName>
    </submittedName>
</protein>